<dbReference type="Gene3D" id="1.25.40.290">
    <property type="entry name" value="ARM repeat domains"/>
    <property type="match status" value="1"/>
</dbReference>
<protein>
    <submittedName>
        <fullName evidence="1">3-methyladenine DNA glycosylase AlkC</fullName>
    </submittedName>
</protein>
<dbReference type="InterPro" id="IPR014825">
    <property type="entry name" value="DNA_alkylation"/>
</dbReference>
<dbReference type="Pfam" id="PF08713">
    <property type="entry name" value="DNA_alkylation"/>
    <property type="match status" value="1"/>
</dbReference>
<organism evidence="1 2">
    <name type="scientific">Actinokineospora diospyrosa</name>
    <dbReference type="NCBI Taxonomy" id="103728"/>
    <lineage>
        <taxon>Bacteria</taxon>
        <taxon>Bacillati</taxon>
        <taxon>Actinomycetota</taxon>
        <taxon>Actinomycetes</taxon>
        <taxon>Pseudonocardiales</taxon>
        <taxon>Pseudonocardiaceae</taxon>
        <taxon>Actinokineospora</taxon>
    </lineage>
</organism>
<comment type="caution">
    <text evidence="1">The sequence shown here is derived from an EMBL/GenBank/DDBJ whole genome shotgun (WGS) entry which is preliminary data.</text>
</comment>
<dbReference type="SUPFAM" id="SSF48371">
    <property type="entry name" value="ARM repeat"/>
    <property type="match status" value="1"/>
</dbReference>
<sequence length="374" mass="41830">MAEQEYGLKRHFNEDAAELIGAKVRAVHPGFDVAGYAEEVAARIPGKELKDRVLVLTEGLRDRLPADYPAAVEVLLAILGAELAEGEGMFNESWFLMPVARFVEEYGHDHPEVSLRALEEITRRHTAEYAVRPYIEKHYDLAMATLAEWTASPSHNVRRAASEGCRSRLPWAKTLTRFVKDPRPVLEILEPLRSDSSEYVRKSVANNLNDITKDDRELALATATRWLAESPTPETAWIVKHGLRTLVKKGDQDALRLLGATGGEHIEVPAVRIAPTAIWLGESVTIRVDLVNGDSNPHSVTVDYVVHHVRQGGKAIPKVFKLATVDLGAGERRTLEKVHKVREIQTRRYYPGDHLVDIQVNGTVLASDRFELRL</sequence>
<accession>A0ABT1IC13</accession>
<gene>
    <name evidence="1" type="ORF">LV75_002678</name>
</gene>
<reference evidence="1 2" key="1">
    <citation type="submission" date="2022-06" db="EMBL/GenBank/DDBJ databases">
        <title>Genomic Encyclopedia of Archaeal and Bacterial Type Strains, Phase II (KMG-II): from individual species to whole genera.</title>
        <authorList>
            <person name="Goeker M."/>
        </authorList>
    </citation>
    <scope>NUCLEOTIDE SEQUENCE [LARGE SCALE GENOMIC DNA]</scope>
    <source>
        <strain evidence="1 2">DSM 44255</strain>
    </source>
</reference>
<dbReference type="InterPro" id="IPR016024">
    <property type="entry name" value="ARM-type_fold"/>
</dbReference>
<proteinExistence type="predicted"/>
<keyword evidence="2" id="KW-1185">Reference proteome</keyword>
<dbReference type="Proteomes" id="UP001205185">
    <property type="component" value="Unassembled WGS sequence"/>
</dbReference>
<name>A0ABT1IC13_9PSEU</name>
<dbReference type="RefSeq" id="WP_253887162.1">
    <property type="nucleotide sequence ID" value="NZ_BAAAVB010000013.1"/>
</dbReference>
<evidence type="ECO:0000313" key="1">
    <source>
        <dbReference type="EMBL" id="MCP2270177.1"/>
    </source>
</evidence>
<evidence type="ECO:0000313" key="2">
    <source>
        <dbReference type="Proteomes" id="UP001205185"/>
    </source>
</evidence>
<dbReference type="EMBL" id="JAMTCO010000006">
    <property type="protein sequence ID" value="MCP2270177.1"/>
    <property type="molecule type" value="Genomic_DNA"/>
</dbReference>